<gene>
    <name evidence="1" type="ORF">BT96DRAFT_1006656</name>
</gene>
<organism evidence="1 2">
    <name type="scientific">Gymnopus androsaceus JB14</name>
    <dbReference type="NCBI Taxonomy" id="1447944"/>
    <lineage>
        <taxon>Eukaryota</taxon>
        <taxon>Fungi</taxon>
        <taxon>Dikarya</taxon>
        <taxon>Basidiomycota</taxon>
        <taxon>Agaricomycotina</taxon>
        <taxon>Agaricomycetes</taxon>
        <taxon>Agaricomycetidae</taxon>
        <taxon>Agaricales</taxon>
        <taxon>Marasmiineae</taxon>
        <taxon>Omphalotaceae</taxon>
        <taxon>Gymnopus</taxon>
    </lineage>
</organism>
<keyword evidence="2" id="KW-1185">Reference proteome</keyword>
<sequence>MIELKSLVAVDEDKVKNGSESKSKTLVVIGKLESLVAVDDNEIKNGGKSKSESLVVVGKLESLMAVDQDEIENGSKSDNESLVVVGELKSLVAVDNDEIENGSKSELLVVIGKLESLAAVAAIGELESLVAVDDDEVGNGSKIGSKIESPVEELLAVSVVLVGNKTMVESLAKVSEDVSVCSLATKLYWNHWLKSAKKFGKEMSVMLVGERSVVALFEVADVSVGVEDGIVMDRIEMVGMEMVGRVMDGREKLKPVALVDVGLHVSEAIVDVKLDVSEAVIDVAGKTNVVSPFKAM</sequence>
<dbReference type="AlphaFoldDB" id="A0A6A4GKM9"/>
<proteinExistence type="predicted"/>
<name>A0A6A4GKM9_9AGAR</name>
<protein>
    <submittedName>
        <fullName evidence="1">Uncharacterized protein</fullName>
    </submittedName>
</protein>
<evidence type="ECO:0000313" key="2">
    <source>
        <dbReference type="Proteomes" id="UP000799118"/>
    </source>
</evidence>
<dbReference type="Proteomes" id="UP000799118">
    <property type="component" value="Unassembled WGS sequence"/>
</dbReference>
<evidence type="ECO:0000313" key="1">
    <source>
        <dbReference type="EMBL" id="KAE9385867.1"/>
    </source>
</evidence>
<dbReference type="EMBL" id="ML769938">
    <property type="protein sequence ID" value="KAE9385867.1"/>
    <property type="molecule type" value="Genomic_DNA"/>
</dbReference>
<reference evidence="1" key="1">
    <citation type="journal article" date="2019" name="Environ. Microbiol.">
        <title>Fungal ecological strategies reflected in gene transcription - a case study of two litter decomposers.</title>
        <authorList>
            <person name="Barbi F."/>
            <person name="Kohler A."/>
            <person name="Barry K."/>
            <person name="Baskaran P."/>
            <person name="Daum C."/>
            <person name="Fauchery L."/>
            <person name="Ihrmark K."/>
            <person name="Kuo A."/>
            <person name="LaButti K."/>
            <person name="Lipzen A."/>
            <person name="Morin E."/>
            <person name="Grigoriev I.V."/>
            <person name="Henrissat B."/>
            <person name="Lindahl B."/>
            <person name="Martin F."/>
        </authorList>
    </citation>
    <scope>NUCLEOTIDE SEQUENCE</scope>
    <source>
        <strain evidence="1">JB14</strain>
    </source>
</reference>
<accession>A0A6A4GKM9</accession>